<sequence>MRTPLVLAAAFGLVASSALAADLPAPETYTSEPPMVTTTGPNDWSGFYLGAMLGYSTGESDTSGGNVDVDGVDGGIYAGYQRQFDQFVVGVEADALASGLDGDDNGISVEQNWSGSLRGRAGIALDRFLLYTTGGVALSDVKAKSGGVSDSDTRVGWTLGAGAEAAITNNLTAGVEYRYTDYEDKTFSLTAPTAVDLDTHSVRARVGYKF</sequence>
<comment type="subcellular location">
    <subcellularLocation>
        <location evidence="1">Cell outer membrane</location>
    </subcellularLocation>
</comment>
<dbReference type="Proteomes" id="UP000199347">
    <property type="component" value="Unassembled WGS sequence"/>
</dbReference>
<keyword evidence="4" id="KW-0998">Cell outer membrane</keyword>
<dbReference type="PANTHER" id="PTHR34001:SF3">
    <property type="entry name" value="BLL7405 PROTEIN"/>
    <property type="match status" value="1"/>
</dbReference>
<dbReference type="GO" id="GO:0009279">
    <property type="term" value="C:cell outer membrane"/>
    <property type="evidence" value="ECO:0007669"/>
    <property type="project" value="UniProtKB-SubCell"/>
</dbReference>
<feature type="domain" description="Outer membrane protein beta-barrel" evidence="7">
    <location>
        <begin position="9"/>
        <end position="210"/>
    </location>
</feature>
<dbReference type="PANTHER" id="PTHR34001">
    <property type="entry name" value="BLL7405 PROTEIN"/>
    <property type="match status" value="1"/>
</dbReference>
<evidence type="ECO:0000256" key="6">
    <source>
        <dbReference type="SAM" id="SignalP"/>
    </source>
</evidence>
<dbReference type="InterPro" id="IPR006315">
    <property type="entry name" value="OM_autotransptr_brl_dom"/>
</dbReference>
<dbReference type="EMBL" id="FMVW01000008">
    <property type="protein sequence ID" value="SCZ43491.1"/>
    <property type="molecule type" value="Genomic_DNA"/>
</dbReference>
<evidence type="ECO:0000313" key="8">
    <source>
        <dbReference type="EMBL" id="SCZ43491.1"/>
    </source>
</evidence>
<dbReference type="AlphaFoldDB" id="A0A1G5P304"/>
<evidence type="ECO:0000313" key="9">
    <source>
        <dbReference type="Proteomes" id="UP000199347"/>
    </source>
</evidence>
<dbReference type="OrthoDB" id="9815357at2"/>
<dbReference type="STRING" id="1120955.SAMN03080610_03070"/>
<evidence type="ECO:0000256" key="5">
    <source>
        <dbReference type="ARBA" id="ARBA00038306"/>
    </source>
</evidence>
<keyword evidence="2 6" id="KW-0732">Signal</keyword>
<proteinExistence type="inferred from homology"/>
<feature type="signal peptide" evidence="6">
    <location>
        <begin position="1"/>
        <end position="20"/>
    </location>
</feature>
<dbReference type="InterPro" id="IPR027385">
    <property type="entry name" value="Beta-barrel_OMP"/>
</dbReference>
<dbReference type="Gene3D" id="2.40.160.20">
    <property type="match status" value="1"/>
</dbReference>
<evidence type="ECO:0000256" key="1">
    <source>
        <dbReference type="ARBA" id="ARBA00004442"/>
    </source>
</evidence>
<accession>A0A1G5P304</accession>
<feature type="chain" id="PRO_5011505972" evidence="6">
    <location>
        <begin position="21"/>
        <end position="210"/>
    </location>
</feature>
<evidence type="ECO:0000256" key="2">
    <source>
        <dbReference type="ARBA" id="ARBA00022729"/>
    </source>
</evidence>
<evidence type="ECO:0000256" key="4">
    <source>
        <dbReference type="ARBA" id="ARBA00023237"/>
    </source>
</evidence>
<dbReference type="RefSeq" id="WP_092815181.1">
    <property type="nucleotide sequence ID" value="NZ_FMVW01000008.1"/>
</dbReference>
<organism evidence="8 9">
    <name type="scientific">Afifella marina DSM 2698</name>
    <dbReference type="NCBI Taxonomy" id="1120955"/>
    <lineage>
        <taxon>Bacteria</taxon>
        <taxon>Pseudomonadati</taxon>
        <taxon>Pseudomonadota</taxon>
        <taxon>Alphaproteobacteria</taxon>
        <taxon>Hyphomicrobiales</taxon>
        <taxon>Afifellaceae</taxon>
        <taxon>Afifella</taxon>
    </lineage>
</organism>
<comment type="similarity">
    <text evidence="5">Belongs to the Omp25/RopB family.</text>
</comment>
<evidence type="ECO:0000256" key="3">
    <source>
        <dbReference type="ARBA" id="ARBA00023136"/>
    </source>
</evidence>
<protein>
    <submittedName>
        <fullName evidence="8">Outer membrane immunogenic protein</fullName>
    </submittedName>
</protein>
<dbReference type="SUPFAM" id="SSF56925">
    <property type="entry name" value="OMPA-like"/>
    <property type="match status" value="1"/>
</dbReference>
<evidence type="ECO:0000259" key="7">
    <source>
        <dbReference type="Pfam" id="PF13505"/>
    </source>
</evidence>
<keyword evidence="3" id="KW-0472">Membrane</keyword>
<dbReference type="InterPro" id="IPR011250">
    <property type="entry name" value="OMP/PagP_B-barrel"/>
</dbReference>
<name>A0A1G5P304_AFIMA</name>
<dbReference type="Pfam" id="PF13505">
    <property type="entry name" value="OMP_b-brl"/>
    <property type="match status" value="1"/>
</dbReference>
<dbReference type="InterPro" id="IPR051692">
    <property type="entry name" value="OMP-like"/>
</dbReference>
<reference evidence="8 9" key="1">
    <citation type="submission" date="2016-10" db="EMBL/GenBank/DDBJ databases">
        <authorList>
            <person name="de Groot N.N."/>
        </authorList>
    </citation>
    <scope>NUCLEOTIDE SEQUENCE [LARGE SCALE GENOMIC DNA]</scope>
    <source>
        <strain evidence="8 9">DSM 2698</strain>
    </source>
</reference>
<dbReference type="NCBIfam" id="TIGR01414">
    <property type="entry name" value="autotrans_barl"/>
    <property type="match status" value="1"/>
</dbReference>
<keyword evidence="9" id="KW-1185">Reference proteome</keyword>
<gene>
    <name evidence="8" type="ORF">SAMN03080610_03070</name>
</gene>